<accession>A0A174MGK9</accession>
<dbReference type="AlphaFoldDB" id="A0A174MGK9"/>
<organism evidence="1 2">
    <name type="scientific">Dorea longicatena</name>
    <dbReference type="NCBI Taxonomy" id="88431"/>
    <lineage>
        <taxon>Bacteria</taxon>
        <taxon>Bacillati</taxon>
        <taxon>Bacillota</taxon>
        <taxon>Clostridia</taxon>
        <taxon>Lachnospirales</taxon>
        <taxon>Lachnospiraceae</taxon>
        <taxon>Dorea</taxon>
    </lineage>
</organism>
<gene>
    <name evidence="1" type="ORF">ERS852423_00445</name>
</gene>
<dbReference type="Proteomes" id="UP000095439">
    <property type="component" value="Unassembled WGS sequence"/>
</dbReference>
<dbReference type="RefSeq" id="WP_006427269.1">
    <property type="nucleotide sequence ID" value="NZ_CABIWY010000001.1"/>
</dbReference>
<dbReference type="EMBL" id="CYYY01000001">
    <property type="protein sequence ID" value="CUN43235.1"/>
    <property type="molecule type" value="Genomic_DNA"/>
</dbReference>
<name>A0A174MGK9_9FIRM</name>
<reference evidence="1 2" key="1">
    <citation type="submission" date="2015-09" db="EMBL/GenBank/DDBJ databases">
        <authorList>
            <consortium name="Pathogen Informatics"/>
        </authorList>
    </citation>
    <scope>NUCLEOTIDE SEQUENCE [LARGE SCALE GENOMIC DNA]</scope>
    <source>
        <strain evidence="1 2">2789STDY5608866</strain>
    </source>
</reference>
<sequence length="42" mass="5169">MKICKARQICRDVHGRENPKRPWQNFWFAYENLLKSFSEKNV</sequence>
<evidence type="ECO:0000313" key="1">
    <source>
        <dbReference type="EMBL" id="CUN43235.1"/>
    </source>
</evidence>
<protein>
    <submittedName>
        <fullName evidence="1">Uncharacterized protein</fullName>
    </submittedName>
</protein>
<dbReference type="GeneID" id="93137077"/>
<proteinExistence type="predicted"/>
<evidence type="ECO:0000313" key="2">
    <source>
        <dbReference type="Proteomes" id="UP000095439"/>
    </source>
</evidence>